<protein>
    <submittedName>
        <fullName evidence="2">Uncharacterized protein</fullName>
    </submittedName>
</protein>
<sequence length="143" mass="16512">MFGAMRMEKKLYQWLGDFLVGRFLSSSSVISTGVAHFFTKVSHLIRTIYSHQVRRSLFPVCSNNLIKNVLKLLMMTSQWNWKSRLNRSGPNIHNLCIGIKWRSSSLPYCNLGKRIERRVLICILKLLTTFTFGICTGSYELCS</sequence>
<keyword evidence="3" id="KW-1185">Reference proteome</keyword>
<feature type="transmembrane region" description="Helical" evidence="1">
    <location>
        <begin position="119"/>
        <end position="139"/>
    </location>
</feature>
<dbReference type="Proteomes" id="UP000735302">
    <property type="component" value="Unassembled WGS sequence"/>
</dbReference>
<evidence type="ECO:0000313" key="3">
    <source>
        <dbReference type="Proteomes" id="UP000735302"/>
    </source>
</evidence>
<reference evidence="2 3" key="1">
    <citation type="journal article" date="2021" name="Elife">
        <title>Chloroplast acquisition without the gene transfer in kleptoplastic sea slugs, Plakobranchus ocellatus.</title>
        <authorList>
            <person name="Maeda T."/>
            <person name="Takahashi S."/>
            <person name="Yoshida T."/>
            <person name="Shimamura S."/>
            <person name="Takaki Y."/>
            <person name="Nagai Y."/>
            <person name="Toyoda A."/>
            <person name="Suzuki Y."/>
            <person name="Arimoto A."/>
            <person name="Ishii H."/>
            <person name="Satoh N."/>
            <person name="Nishiyama T."/>
            <person name="Hasebe M."/>
            <person name="Maruyama T."/>
            <person name="Minagawa J."/>
            <person name="Obokata J."/>
            <person name="Shigenobu S."/>
        </authorList>
    </citation>
    <scope>NUCLEOTIDE SEQUENCE [LARGE SCALE GENOMIC DNA]</scope>
</reference>
<keyword evidence="1" id="KW-0472">Membrane</keyword>
<gene>
    <name evidence="2" type="ORF">PoB_006397600</name>
</gene>
<evidence type="ECO:0000313" key="2">
    <source>
        <dbReference type="EMBL" id="GFO37471.1"/>
    </source>
</evidence>
<proteinExistence type="predicted"/>
<keyword evidence="1" id="KW-0812">Transmembrane</keyword>
<evidence type="ECO:0000256" key="1">
    <source>
        <dbReference type="SAM" id="Phobius"/>
    </source>
</evidence>
<accession>A0AAV4D0G8</accession>
<organism evidence="2 3">
    <name type="scientific">Plakobranchus ocellatus</name>
    <dbReference type="NCBI Taxonomy" id="259542"/>
    <lineage>
        <taxon>Eukaryota</taxon>
        <taxon>Metazoa</taxon>
        <taxon>Spiralia</taxon>
        <taxon>Lophotrochozoa</taxon>
        <taxon>Mollusca</taxon>
        <taxon>Gastropoda</taxon>
        <taxon>Heterobranchia</taxon>
        <taxon>Euthyneura</taxon>
        <taxon>Panpulmonata</taxon>
        <taxon>Sacoglossa</taxon>
        <taxon>Placobranchoidea</taxon>
        <taxon>Plakobranchidae</taxon>
        <taxon>Plakobranchus</taxon>
    </lineage>
</organism>
<comment type="caution">
    <text evidence="2">The sequence shown here is derived from an EMBL/GenBank/DDBJ whole genome shotgun (WGS) entry which is preliminary data.</text>
</comment>
<name>A0AAV4D0G8_9GAST</name>
<dbReference type="EMBL" id="BLXT01007237">
    <property type="protein sequence ID" value="GFO37471.1"/>
    <property type="molecule type" value="Genomic_DNA"/>
</dbReference>
<keyword evidence="1" id="KW-1133">Transmembrane helix</keyword>
<dbReference type="AlphaFoldDB" id="A0AAV4D0G8"/>